<dbReference type="SUPFAM" id="SSF75625">
    <property type="entry name" value="YebC-like"/>
    <property type="match status" value="1"/>
</dbReference>
<evidence type="ECO:0000313" key="10">
    <source>
        <dbReference type="Proteomes" id="UP000034543"/>
    </source>
</evidence>
<keyword evidence="2 6" id="KW-0963">Cytoplasm</keyword>
<proteinExistence type="inferred from homology"/>
<organism evidence="9 10">
    <name type="scientific">Candidatus Gottesmanbacteria bacterium GW2011_GWA1_43_11</name>
    <dbReference type="NCBI Taxonomy" id="1618436"/>
    <lineage>
        <taxon>Bacteria</taxon>
        <taxon>Candidatus Gottesmaniibacteriota</taxon>
    </lineage>
</organism>
<dbReference type="NCBIfam" id="NF001030">
    <property type="entry name" value="PRK00110.1"/>
    <property type="match status" value="1"/>
</dbReference>
<evidence type="ECO:0000256" key="4">
    <source>
        <dbReference type="ARBA" id="ARBA00023125"/>
    </source>
</evidence>
<gene>
    <name evidence="9" type="ORF">UV59_C0030G0006</name>
</gene>
<name>A0A0G1FAI9_9BACT</name>
<dbReference type="STRING" id="1618436.UV59_C0030G0006"/>
<dbReference type="InterPro" id="IPR048300">
    <property type="entry name" value="TACO1_YebC-like_2nd/3rd_dom"/>
</dbReference>
<protein>
    <recommendedName>
        <fullName evidence="6">Probable transcriptional regulatory protein UV59_C0030G0006</fullName>
    </recommendedName>
</protein>
<dbReference type="NCBIfam" id="TIGR01033">
    <property type="entry name" value="YebC/PmpR family DNA-binding transcriptional regulator"/>
    <property type="match status" value="1"/>
</dbReference>
<sequence length="247" mass="26194">MSGHSKWSTIKRQKGVTDAKRSQAFTKIANAITIAVREGGGGDPASNFKLRLAIEAARAVNVPKDNIQRSIDRGLGKGGAAAIETVVYEGYGPSKVAIIVEAATDNKNRTTPEIRGAIEKNGGTFASLGAVSWCFVDVGMITVAKDGNSLDDVFEAAVEAGADDVEDAGESVEVYTKPGDVEKVKNALVEKGFTIQGAELFKKPTTTVAISDKAQAEKVLGFVEKLEDLDDVQKVYSNFDIPDNLLS</sequence>
<evidence type="ECO:0000256" key="1">
    <source>
        <dbReference type="ARBA" id="ARBA00008724"/>
    </source>
</evidence>
<comment type="caution">
    <text evidence="9">The sequence shown here is derived from an EMBL/GenBank/DDBJ whole genome shotgun (WGS) entry which is preliminary data.</text>
</comment>
<dbReference type="InterPro" id="IPR029072">
    <property type="entry name" value="YebC-like"/>
</dbReference>
<evidence type="ECO:0000256" key="3">
    <source>
        <dbReference type="ARBA" id="ARBA00023015"/>
    </source>
</evidence>
<feature type="domain" description="TACO1/YebC-like second and third" evidence="7">
    <location>
        <begin position="84"/>
        <end position="239"/>
    </location>
</feature>
<dbReference type="InterPro" id="IPR017856">
    <property type="entry name" value="Integrase-like_N"/>
</dbReference>
<dbReference type="Gene3D" id="1.10.10.200">
    <property type="match status" value="1"/>
</dbReference>
<keyword evidence="4 6" id="KW-0238">DNA-binding</keyword>
<comment type="similarity">
    <text evidence="1 6">Belongs to the TACO1 family.</text>
</comment>
<dbReference type="Proteomes" id="UP000034543">
    <property type="component" value="Unassembled WGS sequence"/>
</dbReference>
<dbReference type="Pfam" id="PF01709">
    <property type="entry name" value="Transcrip_reg"/>
    <property type="match status" value="1"/>
</dbReference>
<keyword evidence="5 6" id="KW-0804">Transcription</keyword>
<evidence type="ECO:0000256" key="5">
    <source>
        <dbReference type="ARBA" id="ARBA00023163"/>
    </source>
</evidence>
<feature type="domain" description="TACO1/YebC-like N-terminal" evidence="8">
    <location>
        <begin position="5"/>
        <end position="77"/>
    </location>
</feature>
<dbReference type="PANTHER" id="PTHR12532">
    <property type="entry name" value="TRANSLATIONAL ACTIVATOR OF CYTOCHROME C OXIDASE 1"/>
    <property type="match status" value="1"/>
</dbReference>
<dbReference type="Pfam" id="PF20772">
    <property type="entry name" value="TACO1_YebC_N"/>
    <property type="match status" value="1"/>
</dbReference>
<evidence type="ECO:0000256" key="6">
    <source>
        <dbReference type="HAMAP-Rule" id="MF_00693"/>
    </source>
</evidence>
<dbReference type="HAMAP" id="MF_00693">
    <property type="entry name" value="Transcrip_reg_TACO1"/>
    <property type="match status" value="1"/>
</dbReference>
<accession>A0A0G1FAI9</accession>
<reference evidence="9 10" key="1">
    <citation type="journal article" date="2015" name="Nature">
        <title>rRNA introns, odd ribosomes, and small enigmatic genomes across a large radiation of phyla.</title>
        <authorList>
            <person name="Brown C.T."/>
            <person name="Hug L.A."/>
            <person name="Thomas B.C."/>
            <person name="Sharon I."/>
            <person name="Castelle C.J."/>
            <person name="Singh A."/>
            <person name="Wilkins M.J."/>
            <person name="Williams K.H."/>
            <person name="Banfield J.F."/>
        </authorList>
    </citation>
    <scope>NUCLEOTIDE SEQUENCE [LARGE SCALE GENOMIC DNA]</scope>
</reference>
<evidence type="ECO:0000259" key="7">
    <source>
        <dbReference type="Pfam" id="PF01709"/>
    </source>
</evidence>
<dbReference type="AlphaFoldDB" id="A0A0G1FAI9"/>
<dbReference type="InterPro" id="IPR049083">
    <property type="entry name" value="TACO1_YebC_N"/>
</dbReference>
<dbReference type="NCBIfam" id="NF009044">
    <property type="entry name" value="PRK12378.1"/>
    <property type="match status" value="1"/>
</dbReference>
<comment type="subcellular location">
    <subcellularLocation>
        <location evidence="6">Cytoplasm</location>
    </subcellularLocation>
</comment>
<dbReference type="FunFam" id="1.10.10.200:FF:000002">
    <property type="entry name" value="Probable transcriptional regulatory protein CLM62_37755"/>
    <property type="match status" value="1"/>
</dbReference>
<dbReference type="GO" id="GO:0003677">
    <property type="term" value="F:DNA binding"/>
    <property type="evidence" value="ECO:0007669"/>
    <property type="project" value="UniProtKB-UniRule"/>
</dbReference>
<dbReference type="EMBL" id="LCFB01000030">
    <property type="protein sequence ID" value="KKS83878.1"/>
    <property type="molecule type" value="Genomic_DNA"/>
</dbReference>
<dbReference type="InterPro" id="IPR026564">
    <property type="entry name" value="Transcrip_reg_TACO1-like_dom3"/>
</dbReference>
<dbReference type="GO" id="GO:0006355">
    <property type="term" value="P:regulation of DNA-templated transcription"/>
    <property type="evidence" value="ECO:0007669"/>
    <property type="project" value="UniProtKB-UniRule"/>
</dbReference>
<dbReference type="GO" id="GO:0005829">
    <property type="term" value="C:cytosol"/>
    <property type="evidence" value="ECO:0007669"/>
    <property type="project" value="TreeGrafter"/>
</dbReference>
<dbReference type="Gene3D" id="3.30.70.980">
    <property type="match status" value="2"/>
</dbReference>
<evidence type="ECO:0000259" key="8">
    <source>
        <dbReference type="Pfam" id="PF20772"/>
    </source>
</evidence>
<dbReference type="PANTHER" id="PTHR12532:SF6">
    <property type="entry name" value="TRANSCRIPTIONAL REGULATORY PROTEIN YEBC-RELATED"/>
    <property type="match status" value="1"/>
</dbReference>
<evidence type="ECO:0000256" key="2">
    <source>
        <dbReference type="ARBA" id="ARBA00022490"/>
    </source>
</evidence>
<dbReference type="InterPro" id="IPR002876">
    <property type="entry name" value="Transcrip_reg_TACO1-like"/>
</dbReference>
<keyword evidence="3 6" id="KW-0805">Transcription regulation</keyword>
<evidence type="ECO:0000313" key="9">
    <source>
        <dbReference type="EMBL" id="KKS83878.1"/>
    </source>
</evidence>